<proteinExistence type="predicted"/>
<name>A0A4R4EDU6_9BACL</name>
<dbReference type="AlphaFoldDB" id="A0A4R4EDU6"/>
<dbReference type="Proteomes" id="UP000295418">
    <property type="component" value="Unassembled WGS sequence"/>
</dbReference>
<gene>
    <name evidence="1" type="ORF">E0485_15170</name>
</gene>
<comment type="caution">
    <text evidence="1">The sequence shown here is derived from an EMBL/GenBank/DDBJ whole genome shotgun (WGS) entry which is preliminary data.</text>
</comment>
<keyword evidence="2" id="KW-1185">Reference proteome</keyword>
<evidence type="ECO:0000313" key="2">
    <source>
        <dbReference type="Proteomes" id="UP000295418"/>
    </source>
</evidence>
<organism evidence="1 2">
    <name type="scientific">Paenibacillus albiflavus</name>
    <dbReference type="NCBI Taxonomy" id="2545760"/>
    <lineage>
        <taxon>Bacteria</taxon>
        <taxon>Bacillati</taxon>
        <taxon>Bacillota</taxon>
        <taxon>Bacilli</taxon>
        <taxon>Bacillales</taxon>
        <taxon>Paenibacillaceae</taxon>
        <taxon>Paenibacillus</taxon>
    </lineage>
</organism>
<evidence type="ECO:0000313" key="1">
    <source>
        <dbReference type="EMBL" id="TCZ76175.1"/>
    </source>
</evidence>
<protein>
    <submittedName>
        <fullName evidence="1">Uncharacterized protein</fullName>
    </submittedName>
</protein>
<reference evidence="1 2" key="1">
    <citation type="submission" date="2019-03" db="EMBL/GenBank/DDBJ databases">
        <authorList>
            <person name="Kim M.K.M."/>
        </authorList>
    </citation>
    <scope>NUCLEOTIDE SEQUENCE [LARGE SCALE GENOMIC DNA]</scope>
    <source>
        <strain evidence="1 2">18JY21-1</strain>
    </source>
</reference>
<sequence length="98" mass="11250">MKCILIRKSGKWKSGKYVELPPERITLEVVILPIDARLLQLEGGRYTMDDRAIYSLIPLNNGDQIERDGGIFTIDKTVDYSEYADFKKYLAKRVTTHG</sequence>
<dbReference type="EMBL" id="SKFG01000014">
    <property type="protein sequence ID" value="TCZ76175.1"/>
    <property type="molecule type" value="Genomic_DNA"/>
</dbReference>
<accession>A0A4R4EDU6</accession>